<dbReference type="NCBIfam" id="TIGR01174">
    <property type="entry name" value="ftsA"/>
    <property type="match status" value="1"/>
</dbReference>
<dbReference type="AlphaFoldDB" id="A0A380RWR1"/>
<evidence type="ECO:0000256" key="6">
    <source>
        <dbReference type="PIRNR" id="PIRNR003101"/>
    </source>
</evidence>
<sequence length="413" mass="44928">MDDNKQLVKKEDYIFGLDIGASKVNLFVGISEGETVRVVECGDFPLESSDEYDSVVETLQKSVHMLESSAGVDVRDVYVGIAGKHVSSFSYKGLVTLPTNEVRDEDIINVQRQASTLPDKAGEIIHIFPGEYTLDDRTGIRNPKGYSGRRLGVEVQVVTSRPNALQDIAKCVNRAGLNLAGFVLEPLAAASAVLSDDERELGVALIDIGAGSADVAVFVKDSVRYTASLDIAGNVITSDISKCLKVPVSLTKAEEIKKKYGTCSLNNLIEDETFPVPGVGDRGEVLCSRKLLAQIITARVAEIFKLLAKDLEKHHLDTVIDGGIVLTGGCCNLAGIEDIAAKVFKKPVHIGKPRGTSGIQEAFQNPSYATGIGLLYYANKKHRERKQRDTDTQLLVTVKKGVQRIRDFIKTYF</sequence>
<comment type="similarity">
    <text evidence="5 6">Belongs to the FtsA/MreB family.</text>
</comment>
<keyword evidence="2 5" id="KW-0132">Cell division</keyword>
<comment type="subunit">
    <text evidence="5">Self-interacts. Interacts with FtsZ.</text>
</comment>
<dbReference type="InterPro" id="IPR003494">
    <property type="entry name" value="SHS2_FtsA"/>
</dbReference>
<dbReference type="GO" id="GO:0043093">
    <property type="term" value="P:FtsZ-dependent cytokinesis"/>
    <property type="evidence" value="ECO:0007669"/>
    <property type="project" value="UniProtKB-UniRule"/>
</dbReference>
<comment type="subcellular location">
    <subcellularLocation>
        <location evidence="5">Cell membrane</location>
        <topology evidence="5">Peripheral membrane protein</topology>
        <orientation evidence="5">Cytoplasmic side</orientation>
    </subcellularLocation>
    <text evidence="5">Localizes to the Z ring in an FtsZ-dependent manner. Targeted to the membrane through a conserved C-terminal amphipathic helix.</text>
</comment>
<reference evidence="8 9" key="1">
    <citation type="submission" date="2017-08" db="EMBL/GenBank/DDBJ databases">
        <authorList>
            <person name="de Groot N.N."/>
        </authorList>
    </citation>
    <scope>NUCLEOTIDE SEQUENCE [LARGE SCALE GENOMIC DNA]</scope>
    <source>
        <strain evidence="8 9">HM2</strain>
    </source>
</reference>
<dbReference type="Proteomes" id="UP000255423">
    <property type="component" value="Unassembled WGS sequence"/>
</dbReference>
<evidence type="ECO:0000256" key="3">
    <source>
        <dbReference type="ARBA" id="ARBA00023136"/>
    </source>
</evidence>
<dbReference type="GO" id="GO:0009898">
    <property type="term" value="C:cytoplasmic side of plasma membrane"/>
    <property type="evidence" value="ECO:0007669"/>
    <property type="project" value="UniProtKB-UniRule"/>
</dbReference>
<dbReference type="PANTHER" id="PTHR32432">
    <property type="entry name" value="CELL DIVISION PROTEIN FTSA-RELATED"/>
    <property type="match status" value="1"/>
</dbReference>
<comment type="function">
    <text evidence="5 6">Cell division protein that is involved in the assembly of the Z ring. May serve as a membrane anchor for the Z ring.</text>
</comment>
<dbReference type="CDD" id="cd24048">
    <property type="entry name" value="ASKHA_NBD_FtsA"/>
    <property type="match status" value="1"/>
</dbReference>
<keyword evidence="4 5" id="KW-0131">Cell cycle</keyword>
<dbReference type="RefSeq" id="WP_088659653.1">
    <property type="nucleotide sequence ID" value="NZ_UHJL01000001.1"/>
</dbReference>
<dbReference type="EMBL" id="UHJL01000001">
    <property type="protein sequence ID" value="SUQ19990.1"/>
    <property type="molecule type" value="Genomic_DNA"/>
</dbReference>
<dbReference type="SUPFAM" id="SSF53067">
    <property type="entry name" value="Actin-like ATPase domain"/>
    <property type="match status" value="2"/>
</dbReference>
<dbReference type="HAMAP" id="MF_02033">
    <property type="entry name" value="FtsA"/>
    <property type="match status" value="1"/>
</dbReference>
<gene>
    <name evidence="5" type="primary">ftsA</name>
    <name evidence="8" type="ORF">SAMN05661053_1239</name>
</gene>
<dbReference type="InterPro" id="IPR020823">
    <property type="entry name" value="Cell_div_FtsA"/>
</dbReference>
<feature type="domain" description="SHS2" evidence="7">
    <location>
        <begin position="14"/>
        <end position="193"/>
    </location>
</feature>
<evidence type="ECO:0000256" key="1">
    <source>
        <dbReference type="ARBA" id="ARBA00022475"/>
    </source>
</evidence>
<evidence type="ECO:0000256" key="4">
    <source>
        <dbReference type="ARBA" id="ARBA00023306"/>
    </source>
</evidence>
<accession>A0A380RWR1</accession>
<organism evidence="8 9">
    <name type="scientific">Fibrobacter succinogenes</name>
    <name type="common">Bacteroides succinogenes</name>
    <dbReference type="NCBI Taxonomy" id="833"/>
    <lineage>
        <taxon>Bacteria</taxon>
        <taxon>Pseudomonadati</taxon>
        <taxon>Fibrobacterota</taxon>
        <taxon>Fibrobacteria</taxon>
        <taxon>Fibrobacterales</taxon>
        <taxon>Fibrobacteraceae</taxon>
        <taxon>Fibrobacter</taxon>
    </lineage>
</organism>
<dbReference type="InterPro" id="IPR043129">
    <property type="entry name" value="ATPase_NBD"/>
</dbReference>
<keyword evidence="1 5" id="KW-1003">Cell membrane</keyword>
<dbReference type="Gene3D" id="3.30.1490.110">
    <property type="match status" value="1"/>
</dbReference>
<evidence type="ECO:0000256" key="2">
    <source>
        <dbReference type="ARBA" id="ARBA00022618"/>
    </source>
</evidence>
<dbReference type="InterPro" id="IPR050696">
    <property type="entry name" value="FtsA/MreB"/>
</dbReference>
<name>A0A380RWR1_FIBSU</name>
<dbReference type="Gene3D" id="3.30.420.40">
    <property type="match status" value="1"/>
</dbReference>
<evidence type="ECO:0000313" key="9">
    <source>
        <dbReference type="Proteomes" id="UP000255423"/>
    </source>
</evidence>
<proteinExistence type="inferred from homology"/>
<dbReference type="Pfam" id="PF02491">
    <property type="entry name" value="SHS2_FTSA"/>
    <property type="match status" value="1"/>
</dbReference>
<evidence type="ECO:0000256" key="5">
    <source>
        <dbReference type="HAMAP-Rule" id="MF_02033"/>
    </source>
</evidence>
<evidence type="ECO:0000259" key="7">
    <source>
        <dbReference type="SMART" id="SM00842"/>
    </source>
</evidence>
<dbReference type="SMART" id="SM00842">
    <property type="entry name" value="FtsA"/>
    <property type="match status" value="1"/>
</dbReference>
<dbReference type="GO" id="GO:0032153">
    <property type="term" value="C:cell division site"/>
    <property type="evidence" value="ECO:0007669"/>
    <property type="project" value="UniProtKB-UniRule"/>
</dbReference>
<evidence type="ECO:0000313" key="8">
    <source>
        <dbReference type="EMBL" id="SUQ19990.1"/>
    </source>
</evidence>
<dbReference type="PANTHER" id="PTHR32432:SF4">
    <property type="entry name" value="CELL DIVISION PROTEIN FTSA"/>
    <property type="match status" value="1"/>
</dbReference>
<dbReference type="PIRSF" id="PIRSF003101">
    <property type="entry name" value="FtsA"/>
    <property type="match status" value="1"/>
</dbReference>
<dbReference type="Pfam" id="PF14450">
    <property type="entry name" value="FtsA"/>
    <property type="match status" value="1"/>
</dbReference>
<protein>
    <recommendedName>
        <fullName evidence="5 6">Cell division protein FtsA</fullName>
    </recommendedName>
</protein>
<keyword evidence="3 5" id="KW-0472">Membrane</keyword>